<sequence>MEYYYIKFREFFGLFGIQLAQGDDKKHSGEPEKRDIEKDRDSLKIEPGYEKRMLDSETMHRRQKSGSELKIEPSDPRELKSRKQMIRLMEKFELLKLQLEGKPQDQDEE</sequence>
<feature type="region of interest" description="Disordered" evidence="1">
    <location>
        <begin position="21"/>
        <end position="80"/>
    </location>
</feature>
<evidence type="ECO:0000256" key="1">
    <source>
        <dbReference type="SAM" id="MobiDB-lite"/>
    </source>
</evidence>
<name>A0A3P7JDM9_STRVU</name>
<feature type="compositionally biased region" description="Basic and acidic residues" evidence="1">
    <location>
        <begin position="22"/>
        <end position="80"/>
    </location>
</feature>
<accession>A0A3P7JDM9</accession>
<dbReference type="Proteomes" id="UP000270094">
    <property type="component" value="Unassembled WGS sequence"/>
</dbReference>
<reference evidence="2 3" key="1">
    <citation type="submission" date="2018-11" db="EMBL/GenBank/DDBJ databases">
        <authorList>
            <consortium name="Pathogen Informatics"/>
        </authorList>
    </citation>
    <scope>NUCLEOTIDE SEQUENCE [LARGE SCALE GENOMIC DNA]</scope>
</reference>
<organism evidence="2 3">
    <name type="scientific">Strongylus vulgaris</name>
    <name type="common">Blood worm</name>
    <dbReference type="NCBI Taxonomy" id="40348"/>
    <lineage>
        <taxon>Eukaryota</taxon>
        <taxon>Metazoa</taxon>
        <taxon>Ecdysozoa</taxon>
        <taxon>Nematoda</taxon>
        <taxon>Chromadorea</taxon>
        <taxon>Rhabditida</taxon>
        <taxon>Rhabditina</taxon>
        <taxon>Rhabditomorpha</taxon>
        <taxon>Strongyloidea</taxon>
        <taxon>Strongylidae</taxon>
        <taxon>Strongylus</taxon>
    </lineage>
</organism>
<evidence type="ECO:0000313" key="3">
    <source>
        <dbReference type="Proteomes" id="UP000270094"/>
    </source>
</evidence>
<proteinExistence type="predicted"/>
<evidence type="ECO:0000313" key="2">
    <source>
        <dbReference type="EMBL" id="VDM83690.1"/>
    </source>
</evidence>
<dbReference type="EMBL" id="UYYB01124669">
    <property type="protein sequence ID" value="VDM83690.1"/>
    <property type="molecule type" value="Genomic_DNA"/>
</dbReference>
<protein>
    <submittedName>
        <fullName evidence="2">Uncharacterized protein</fullName>
    </submittedName>
</protein>
<keyword evidence="3" id="KW-1185">Reference proteome</keyword>
<dbReference type="AlphaFoldDB" id="A0A3P7JDM9"/>
<gene>
    <name evidence="2" type="ORF">SVUK_LOCUS18688</name>
</gene>